<dbReference type="PROSITE" id="PS00138">
    <property type="entry name" value="SUBTILASE_SER"/>
    <property type="match status" value="1"/>
</dbReference>
<dbReference type="InterPro" id="IPR034213">
    <property type="entry name" value="S8_Vpr-like"/>
</dbReference>
<dbReference type="Gene3D" id="3.40.50.200">
    <property type="entry name" value="Peptidase S8/S53 domain"/>
    <property type="match status" value="2"/>
</dbReference>
<evidence type="ECO:0000256" key="10">
    <source>
        <dbReference type="RuleBase" id="RU003355"/>
    </source>
</evidence>
<dbReference type="CDD" id="cd07474">
    <property type="entry name" value="Peptidases_S8_subtilisin_Vpr-like"/>
    <property type="match status" value="1"/>
</dbReference>
<evidence type="ECO:0000256" key="9">
    <source>
        <dbReference type="PROSITE-ProRule" id="PRU01240"/>
    </source>
</evidence>
<accession>A0A3M7TYJ6</accession>
<comment type="caution">
    <text evidence="15">The sequence shown here is derived from an EMBL/GenBank/DDBJ whole genome shotgun (WGS) entry which is preliminary data.</text>
</comment>
<dbReference type="InterPro" id="IPR023827">
    <property type="entry name" value="Peptidase_S8_Asp-AS"/>
</dbReference>
<dbReference type="SUPFAM" id="SSF52743">
    <property type="entry name" value="Subtilisin-like"/>
    <property type="match status" value="1"/>
</dbReference>
<evidence type="ECO:0000256" key="11">
    <source>
        <dbReference type="SAM" id="SignalP"/>
    </source>
</evidence>
<dbReference type="InterPro" id="IPR036852">
    <property type="entry name" value="Peptidase_S8/S53_dom_sf"/>
</dbReference>
<evidence type="ECO:0000256" key="7">
    <source>
        <dbReference type="ARBA" id="ARBA00022825"/>
    </source>
</evidence>
<keyword evidence="16" id="KW-1185">Reference proteome</keyword>
<evidence type="ECO:0000313" key="16">
    <source>
        <dbReference type="Proteomes" id="UP000278746"/>
    </source>
</evidence>
<dbReference type="SUPFAM" id="SSF52025">
    <property type="entry name" value="PA domain"/>
    <property type="match status" value="1"/>
</dbReference>
<dbReference type="InterPro" id="IPR037045">
    <property type="entry name" value="S8pro/Inhibitor_I9_sf"/>
</dbReference>
<feature type="domain" description="Inhibitor I9" evidence="14">
    <location>
        <begin position="44"/>
        <end position="127"/>
    </location>
</feature>
<dbReference type="PROSITE" id="PS51892">
    <property type="entry name" value="SUBTILASE"/>
    <property type="match status" value="1"/>
</dbReference>
<feature type="domain" description="Peptidase S8/S53" evidence="12">
    <location>
        <begin position="165"/>
        <end position="568"/>
    </location>
</feature>
<keyword evidence="7 9" id="KW-0720">Serine protease</keyword>
<evidence type="ECO:0000259" key="14">
    <source>
        <dbReference type="Pfam" id="PF05922"/>
    </source>
</evidence>
<gene>
    <name evidence="15" type="ORF">EBO34_10855</name>
</gene>
<name>A0A3M7TYJ6_9BACI</name>
<feature type="chain" id="PRO_5018313010" evidence="11">
    <location>
        <begin position="23"/>
        <end position="800"/>
    </location>
</feature>
<dbReference type="Gene3D" id="3.50.30.30">
    <property type="match status" value="1"/>
</dbReference>
<evidence type="ECO:0000256" key="1">
    <source>
        <dbReference type="ARBA" id="ARBA00011073"/>
    </source>
</evidence>
<keyword evidence="4 9" id="KW-0645">Protease</keyword>
<dbReference type="Pfam" id="PF02225">
    <property type="entry name" value="PA"/>
    <property type="match status" value="1"/>
</dbReference>
<keyword evidence="6 9" id="KW-0378">Hydrolase</keyword>
<evidence type="ECO:0000256" key="4">
    <source>
        <dbReference type="ARBA" id="ARBA00022670"/>
    </source>
</evidence>
<evidence type="ECO:0000256" key="2">
    <source>
        <dbReference type="ARBA" id="ARBA00022512"/>
    </source>
</evidence>
<evidence type="ECO:0000313" key="15">
    <source>
        <dbReference type="EMBL" id="RNA70666.1"/>
    </source>
</evidence>
<dbReference type="Proteomes" id="UP000278746">
    <property type="component" value="Unassembled WGS sequence"/>
</dbReference>
<sequence>MLSVLAVLLVAGSFAPQGSANASGSEPAELFGSYDLSSSDSVTVIVELDEPSLLEAKHTGKGQTKGYLEQAREQVKEALASAAPSSEVNREYNTVFSGFSVEVAQDELASLLALDGVQAVYPDVHYDANEFDPELIDEESFSPAMMDSAPFIGAPEVWEDLGVTGEGITVAIIDTGVDYTHPDLQSSFGDYLGYDFVDNDDDPNEGPGQYHGTHVAGTVAADGGPNGEGIVGVAPDADLVSYRVLGPNGGTTEDVVAAVELAVQDGVDVMNLSLGNSLNDADWATSIALDWAMREGVVAVVANGNSGPNNWTVGSPGTSRDAISVGATQLPYDAYNAAIFTSEGVSYPSAEIMGYPSVEELLALDGEELEFVHVGLAGPGDFDDVDVDGKIALIQRGEYPFVDKAAEAKDNGAVGAIIYNNVAGVQPEVPGLAVPTIMTTLEDGQKLLSELEAGNNTVTFDIEFDQEVPESMAGFSSRGPAAPTFMIKPDVSAPGVGIVSTMPEAFGYYASLQGTSMAAPHVAGVAALILEANPERTPQQVKAAIMNTAEPVLDRDGNPYPFNSQGAGSVRPYDAITTETLVSPGSHTFGVFDKDNGRQTERNHFEVTNLSDERKRYEIDVTFHGGEDHINVNTSNNLNVHAGSTQKVNTVVQINASALEAGYYEATITLTHGDEVIEVPSIAFVMEPDYPRVTHLFLGVNPDGTIAGEAYLPGGAEYFEFWVYRDGEEYEYIGAPVTDENISAGYYQFTWDGLAPDGSELEPGAYDLYAYAEKAGQSDYAYGGTLTIEENGQVELDIAQ</sequence>
<comment type="similarity">
    <text evidence="1 9 10">Belongs to the peptidase S8 family.</text>
</comment>
<dbReference type="PROSITE" id="PS00137">
    <property type="entry name" value="SUBTILASE_HIS"/>
    <property type="match status" value="1"/>
</dbReference>
<dbReference type="PRINTS" id="PR00723">
    <property type="entry name" value="SUBTILISIN"/>
</dbReference>
<evidence type="ECO:0000256" key="8">
    <source>
        <dbReference type="PIRSR" id="PIRSR615500-1"/>
    </source>
</evidence>
<feature type="active site" description="Charge relay system" evidence="8 9">
    <location>
        <position position="211"/>
    </location>
</feature>
<dbReference type="GO" id="GO:0004252">
    <property type="term" value="F:serine-type endopeptidase activity"/>
    <property type="evidence" value="ECO:0007669"/>
    <property type="project" value="UniProtKB-UniRule"/>
</dbReference>
<dbReference type="OrthoDB" id="9798386at2"/>
<dbReference type="PROSITE" id="PS00136">
    <property type="entry name" value="SUBTILASE_ASP"/>
    <property type="match status" value="1"/>
</dbReference>
<dbReference type="CDD" id="cd02133">
    <property type="entry name" value="PA_C5a_like"/>
    <property type="match status" value="1"/>
</dbReference>
<dbReference type="AlphaFoldDB" id="A0A3M7TYJ6"/>
<feature type="active site" description="Charge relay system" evidence="8 9">
    <location>
        <position position="516"/>
    </location>
</feature>
<dbReference type="Pfam" id="PF00082">
    <property type="entry name" value="Peptidase_S8"/>
    <property type="match status" value="1"/>
</dbReference>
<dbReference type="InterPro" id="IPR003137">
    <property type="entry name" value="PA_domain"/>
</dbReference>
<organism evidence="15 16">
    <name type="scientific">Alteribacter keqinensis</name>
    <dbReference type="NCBI Taxonomy" id="2483800"/>
    <lineage>
        <taxon>Bacteria</taxon>
        <taxon>Bacillati</taxon>
        <taxon>Bacillota</taxon>
        <taxon>Bacilli</taxon>
        <taxon>Bacillales</taxon>
        <taxon>Bacillaceae</taxon>
        <taxon>Alteribacter</taxon>
    </lineage>
</organism>
<dbReference type="Pfam" id="PF05922">
    <property type="entry name" value="Inhibitor_I9"/>
    <property type="match status" value="1"/>
</dbReference>
<dbReference type="GO" id="GO:0006508">
    <property type="term" value="P:proteolysis"/>
    <property type="evidence" value="ECO:0007669"/>
    <property type="project" value="UniProtKB-KW"/>
</dbReference>
<keyword evidence="5 11" id="KW-0732">Signal</keyword>
<dbReference type="PANTHER" id="PTHR43806:SF65">
    <property type="entry name" value="SERINE PROTEASE APRX"/>
    <property type="match status" value="1"/>
</dbReference>
<dbReference type="InterPro" id="IPR015500">
    <property type="entry name" value="Peptidase_S8_subtilisin-rel"/>
</dbReference>
<evidence type="ECO:0000256" key="3">
    <source>
        <dbReference type="ARBA" id="ARBA00022525"/>
    </source>
</evidence>
<evidence type="ECO:0000259" key="13">
    <source>
        <dbReference type="Pfam" id="PF02225"/>
    </source>
</evidence>
<evidence type="ECO:0000256" key="6">
    <source>
        <dbReference type="ARBA" id="ARBA00022801"/>
    </source>
</evidence>
<dbReference type="InterPro" id="IPR022398">
    <property type="entry name" value="Peptidase_S8_His-AS"/>
</dbReference>
<dbReference type="PANTHER" id="PTHR43806">
    <property type="entry name" value="PEPTIDASE S8"/>
    <property type="match status" value="1"/>
</dbReference>
<keyword evidence="3" id="KW-0964">Secreted</keyword>
<keyword evidence="2" id="KW-0134">Cell wall</keyword>
<dbReference type="InterPro" id="IPR000209">
    <property type="entry name" value="Peptidase_S8/S53_dom"/>
</dbReference>
<proteinExistence type="inferred from homology"/>
<evidence type="ECO:0000259" key="12">
    <source>
        <dbReference type="Pfam" id="PF00082"/>
    </source>
</evidence>
<dbReference type="EMBL" id="RHIB01000001">
    <property type="protein sequence ID" value="RNA70666.1"/>
    <property type="molecule type" value="Genomic_DNA"/>
</dbReference>
<feature type="active site" description="Charge relay system" evidence="8 9">
    <location>
        <position position="174"/>
    </location>
</feature>
<feature type="domain" description="PA" evidence="13">
    <location>
        <begin position="380"/>
        <end position="447"/>
    </location>
</feature>
<dbReference type="InterPro" id="IPR010259">
    <property type="entry name" value="S8pro/Inhibitor_I9"/>
</dbReference>
<evidence type="ECO:0000256" key="5">
    <source>
        <dbReference type="ARBA" id="ARBA00022729"/>
    </source>
</evidence>
<dbReference type="InterPro" id="IPR023828">
    <property type="entry name" value="Peptidase_S8_Ser-AS"/>
</dbReference>
<dbReference type="Gene3D" id="3.30.70.80">
    <property type="entry name" value="Peptidase S8 propeptide/proteinase inhibitor I9"/>
    <property type="match status" value="1"/>
</dbReference>
<protein>
    <submittedName>
        <fullName evidence="15">Peptidase S8</fullName>
    </submittedName>
</protein>
<feature type="signal peptide" evidence="11">
    <location>
        <begin position="1"/>
        <end position="22"/>
    </location>
</feature>
<dbReference type="InterPro" id="IPR046450">
    <property type="entry name" value="PA_dom_sf"/>
</dbReference>
<reference evidence="15 16" key="1">
    <citation type="submission" date="2018-10" db="EMBL/GenBank/DDBJ databases">
        <title>Bacillus Keqinensis sp. nov., a moderately halophilic bacterium isolated from a saline-alkaline lake.</title>
        <authorList>
            <person name="Wang H."/>
        </authorList>
    </citation>
    <scope>NUCLEOTIDE SEQUENCE [LARGE SCALE GENOMIC DNA]</scope>
    <source>
        <strain evidence="15 16">KQ-3</strain>
    </source>
</reference>
<dbReference type="InterPro" id="IPR050131">
    <property type="entry name" value="Peptidase_S8_subtilisin-like"/>
</dbReference>